<evidence type="ECO:0000256" key="1">
    <source>
        <dbReference type="SAM" id="MobiDB-lite"/>
    </source>
</evidence>
<gene>
    <name evidence="2" type="ORF">HYFRA_00012519</name>
</gene>
<comment type="caution">
    <text evidence="2">The sequence shown here is derived from an EMBL/GenBank/DDBJ whole genome shotgun (WGS) entry which is preliminary data.</text>
</comment>
<feature type="region of interest" description="Disordered" evidence="1">
    <location>
        <begin position="1"/>
        <end position="28"/>
    </location>
</feature>
<dbReference type="AlphaFoldDB" id="A0A9N9PVT2"/>
<sequence>MPHQGTWHRPDLAETKKTFPQFKSHDKHLPSINKKQRLWFSGKIDACQFQELQLLDNICIGPGFDSRRTQ</sequence>
<dbReference type="EMBL" id="CAJVRL010000076">
    <property type="protein sequence ID" value="CAG8957038.1"/>
    <property type="molecule type" value="Genomic_DNA"/>
</dbReference>
<name>A0A9N9PVT2_9HELO</name>
<accession>A0A9N9PVT2</accession>
<dbReference type="Proteomes" id="UP000696280">
    <property type="component" value="Unassembled WGS sequence"/>
</dbReference>
<protein>
    <submittedName>
        <fullName evidence="2">Uncharacterized protein</fullName>
    </submittedName>
</protein>
<evidence type="ECO:0000313" key="2">
    <source>
        <dbReference type="EMBL" id="CAG8957038.1"/>
    </source>
</evidence>
<reference evidence="2" key="1">
    <citation type="submission" date="2021-07" db="EMBL/GenBank/DDBJ databases">
        <authorList>
            <person name="Durling M."/>
        </authorList>
    </citation>
    <scope>NUCLEOTIDE SEQUENCE</scope>
</reference>
<proteinExistence type="predicted"/>
<evidence type="ECO:0000313" key="3">
    <source>
        <dbReference type="Proteomes" id="UP000696280"/>
    </source>
</evidence>
<organism evidence="2 3">
    <name type="scientific">Hymenoscyphus fraxineus</name>
    <dbReference type="NCBI Taxonomy" id="746836"/>
    <lineage>
        <taxon>Eukaryota</taxon>
        <taxon>Fungi</taxon>
        <taxon>Dikarya</taxon>
        <taxon>Ascomycota</taxon>
        <taxon>Pezizomycotina</taxon>
        <taxon>Leotiomycetes</taxon>
        <taxon>Helotiales</taxon>
        <taxon>Helotiaceae</taxon>
        <taxon>Hymenoscyphus</taxon>
    </lineage>
</organism>
<keyword evidence="3" id="KW-1185">Reference proteome</keyword>
<feature type="compositionally biased region" description="Basic and acidic residues" evidence="1">
    <location>
        <begin position="8"/>
        <end position="28"/>
    </location>
</feature>